<accession>A0AAU9DTM3</accession>
<comment type="subcellular location">
    <subcellularLocation>
        <location evidence="1">Cell membrane</location>
        <topology evidence="1">Multi-pass membrane protein</topology>
    </subcellularLocation>
</comment>
<name>A0AAU9DTM3_9LACO</name>
<sequence>MLAFMVGNLTDIATKGTYQSIPRVITITLVAFLITFASQLMFNYLKTDAIKTTNTYLRSKVLKGMLNATTEDNAEALGFLTNDFKLLETNRFGAEISIFINLYTMILALGYGIYLNWLITIIFIIGSCIPMIVSSIFQKPIQKSSENWSKANTKYVNQTKNFLAGTDTFRLYQKQDQAVARNSKTINVLENTLGKMNLINLNVNSAVMFVAYISTFLLPFLIGILLILKGFTTIGALFGIVQLSNSFVNPILTVLNERNNLSTTKNIVRKVNEYLTQADQLEDSSVTDFKKLLVNDLTLKRKDQVLAAGINLEIESGEKVAVIGPSGSGKSTLMQFLMAGKYGETQVIELNGTVQNPGTFSSIFAYASQKPIIFADNLWFNLTLGSDISKEEVNQICEKLDLSEIVKSKGYDYSLGDNADQLSGGQLARIELARAILAHRPVLLLDEINASLDRQTDHDIHQYLYDSTLTFIEVIHHYEPADLKKYDRVIDLGSNL</sequence>
<dbReference type="GO" id="GO:0005524">
    <property type="term" value="F:ATP binding"/>
    <property type="evidence" value="ECO:0007669"/>
    <property type="project" value="UniProtKB-KW"/>
</dbReference>
<feature type="transmembrane region" description="Helical" evidence="7">
    <location>
        <begin position="117"/>
        <end position="137"/>
    </location>
</feature>
<dbReference type="InterPro" id="IPR027417">
    <property type="entry name" value="P-loop_NTPase"/>
</dbReference>
<evidence type="ECO:0000256" key="5">
    <source>
        <dbReference type="ARBA" id="ARBA00022989"/>
    </source>
</evidence>
<feature type="transmembrane region" description="Helical" evidence="7">
    <location>
        <begin position="92"/>
        <end position="111"/>
    </location>
</feature>
<feature type="transmembrane region" description="Helical" evidence="7">
    <location>
        <begin position="206"/>
        <end position="228"/>
    </location>
</feature>
<keyword evidence="2 7" id="KW-0812">Transmembrane</keyword>
<dbReference type="Pfam" id="PF00664">
    <property type="entry name" value="ABC_membrane"/>
    <property type="match status" value="1"/>
</dbReference>
<dbReference type="InterPro" id="IPR003439">
    <property type="entry name" value="ABC_transporter-like_ATP-bd"/>
</dbReference>
<dbReference type="InterPro" id="IPR017871">
    <property type="entry name" value="ABC_transporter-like_CS"/>
</dbReference>
<dbReference type="EMBL" id="AP026801">
    <property type="protein sequence ID" value="BDR57123.1"/>
    <property type="molecule type" value="Genomic_DNA"/>
</dbReference>
<proteinExistence type="predicted"/>
<evidence type="ECO:0000256" key="2">
    <source>
        <dbReference type="ARBA" id="ARBA00022692"/>
    </source>
</evidence>
<dbReference type="PANTHER" id="PTHR24221:SF654">
    <property type="entry name" value="ATP-BINDING CASSETTE SUB-FAMILY B MEMBER 6"/>
    <property type="match status" value="1"/>
</dbReference>
<dbReference type="InterPro" id="IPR039421">
    <property type="entry name" value="Type_1_exporter"/>
</dbReference>
<dbReference type="GO" id="GO:0034040">
    <property type="term" value="F:ATPase-coupled lipid transmembrane transporter activity"/>
    <property type="evidence" value="ECO:0007669"/>
    <property type="project" value="TreeGrafter"/>
</dbReference>
<evidence type="ECO:0000256" key="1">
    <source>
        <dbReference type="ARBA" id="ARBA00004651"/>
    </source>
</evidence>
<feature type="transmembrane region" description="Helical" evidence="7">
    <location>
        <begin position="20"/>
        <end position="42"/>
    </location>
</feature>
<dbReference type="SUPFAM" id="SSF52540">
    <property type="entry name" value="P-loop containing nucleoside triphosphate hydrolases"/>
    <property type="match status" value="1"/>
</dbReference>
<dbReference type="Gene3D" id="1.20.1560.10">
    <property type="entry name" value="ABC transporter type 1, transmembrane domain"/>
    <property type="match status" value="1"/>
</dbReference>
<dbReference type="SMART" id="SM00382">
    <property type="entry name" value="AAA"/>
    <property type="match status" value="1"/>
</dbReference>
<evidence type="ECO:0000256" key="4">
    <source>
        <dbReference type="ARBA" id="ARBA00022840"/>
    </source>
</evidence>
<protein>
    <submittedName>
        <fullName evidence="10">ABC transporter</fullName>
    </submittedName>
</protein>
<dbReference type="Proteomes" id="UP001321804">
    <property type="component" value="Chromosome"/>
</dbReference>
<keyword evidence="3" id="KW-0547">Nucleotide-binding</keyword>
<evidence type="ECO:0000256" key="3">
    <source>
        <dbReference type="ARBA" id="ARBA00022741"/>
    </source>
</evidence>
<dbReference type="GO" id="GO:0005886">
    <property type="term" value="C:plasma membrane"/>
    <property type="evidence" value="ECO:0007669"/>
    <property type="project" value="UniProtKB-SubCell"/>
</dbReference>
<gene>
    <name evidence="10" type="primary">mutT_1</name>
    <name evidence="10" type="ORF">KIMC2_16850</name>
</gene>
<dbReference type="GO" id="GO:0016887">
    <property type="term" value="F:ATP hydrolysis activity"/>
    <property type="evidence" value="ECO:0007669"/>
    <property type="project" value="InterPro"/>
</dbReference>
<keyword evidence="6 7" id="KW-0472">Membrane</keyword>
<keyword evidence="4" id="KW-0067">ATP-binding</keyword>
<dbReference type="PROSITE" id="PS50929">
    <property type="entry name" value="ABC_TM1F"/>
    <property type="match status" value="1"/>
</dbReference>
<dbReference type="PANTHER" id="PTHR24221">
    <property type="entry name" value="ATP-BINDING CASSETTE SUB-FAMILY B"/>
    <property type="match status" value="1"/>
</dbReference>
<evidence type="ECO:0000259" key="8">
    <source>
        <dbReference type="PROSITE" id="PS50893"/>
    </source>
</evidence>
<evidence type="ECO:0000313" key="11">
    <source>
        <dbReference type="Proteomes" id="UP001321804"/>
    </source>
</evidence>
<dbReference type="AlphaFoldDB" id="A0AAU9DTM3"/>
<evidence type="ECO:0000313" key="10">
    <source>
        <dbReference type="EMBL" id="BDR57123.1"/>
    </source>
</evidence>
<dbReference type="KEGG" id="xak:KIMC2_16850"/>
<dbReference type="Pfam" id="PF00005">
    <property type="entry name" value="ABC_tran"/>
    <property type="match status" value="1"/>
</dbReference>
<feature type="domain" description="ABC transporter" evidence="8">
    <location>
        <begin position="292"/>
        <end position="496"/>
    </location>
</feature>
<dbReference type="PROSITE" id="PS00211">
    <property type="entry name" value="ABC_TRANSPORTER_1"/>
    <property type="match status" value="1"/>
</dbReference>
<evidence type="ECO:0000256" key="6">
    <source>
        <dbReference type="ARBA" id="ARBA00023136"/>
    </source>
</evidence>
<dbReference type="Gene3D" id="3.40.50.300">
    <property type="entry name" value="P-loop containing nucleotide triphosphate hydrolases"/>
    <property type="match status" value="1"/>
</dbReference>
<evidence type="ECO:0000259" key="9">
    <source>
        <dbReference type="PROSITE" id="PS50929"/>
    </source>
</evidence>
<dbReference type="InterPro" id="IPR003593">
    <property type="entry name" value="AAA+_ATPase"/>
</dbReference>
<feature type="domain" description="ABC transmembrane type-1" evidence="9">
    <location>
        <begin position="1"/>
        <end position="263"/>
    </location>
</feature>
<dbReference type="InterPro" id="IPR011527">
    <property type="entry name" value="ABC1_TM_dom"/>
</dbReference>
<keyword evidence="11" id="KW-1185">Reference proteome</keyword>
<reference evidence="10 11" key="1">
    <citation type="journal article" date="2023" name="Microbiol. Spectr.">
        <title>Symbiosis of Carpenter Bees with Uncharacterized Lactic Acid Bacteria Showing NAD Auxotrophy.</title>
        <authorList>
            <person name="Kawasaki S."/>
            <person name="Ozawa K."/>
            <person name="Mori T."/>
            <person name="Yamamoto A."/>
            <person name="Ito M."/>
            <person name="Ohkuma M."/>
            <person name="Sakamoto M."/>
            <person name="Matsutani M."/>
        </authorList>
    </citation>
    <scope>NUCLEOTIDE SEQUENCE [LARGE SCALE GENOMIC DNA]</scope>
    <source>
        <strain evidence="10 11">KimC2</strain>
    </source>
</reference>
<dbReference type="GO" id="GO:0140359">
    <property type="term" value="F:ABC-type transporter activity"/>
    <property type="evidence" value="ECO:0007669"/>
    <property type="project" value="InterPro"/>
</dbReference>
<dbReference type="SUPFAM" id="SSF90123">
    <property type="entry name" value="ABC transporter transmembrane region"/>
    <property type="match status" value="1"/>
</dbReference>
<keyword evidence="5 7" id="KW-1133">Transmembrane helix</keyword>
<dbReference type="InterPro" id="IPR036640">
    <property type="entry name" value="ABC1_TM_sf"/>
</dbReference>
<organism evidence="10 11">
    <name type="scientific">Xylocopilactobacillus apis</name>
    <dbReference type="NCBI Taxonomy" id="2932183"/>
    <lineage>
        <taxon>Bacteria</taxon>
        <taxon>Bacillati</taxon>
        <taxon>Bacillota</taxon>
        <taxon>Bacilli</taxon>
        <taxon>Lactobacillales</taxon>
        <taxon>Lactobacillaceae</taxon>
        <taxon>Xylocopilactobacillus</taxon>
    </lineage>
</organism>
<evidence type="ECO:0000256" key="7">
    <source>
        <dbReference type="SAM" id="Phobius"/>
    </source>
</evidence>
<dbReference type="PROSITE" id="PS50893">
    <property type="entry name" value="ABC_TRANSPORTER_2"/>
    <property type="match status" value="1"/>
</dbReference>